<protein>
    <submittedName>
        <fullName evidence="5">Tungstate transport system ATP-binding protein</fullName>
    </submittedName>
</protein>
<reference evidence="5 6" key="1">
    <citation type="submission" date="2020-08" db="EMBL/GenBank/DDBJ databases">
        <title>Genomic Encyclopedia of Type Strains, Phase IV (KMG-IV): sequencing the most valuable type-strain genomes for metagenomic binning, comparative biology and taxonomic classification.</title>
        <authorList>
            <person name="Goeker M."/>
        </authorList>
    </citation>
    <scope>NUCLEOTIDE SEQUENCE [LARGE SCALE GENOMIC DNA]</scope>
    <source>
        <strain evidence="5 6">DSM 102134</strain>
    </source>
</reference>
<evidence type="ECO:0000313" key="5">
    <source>
        <dbReference type="EMBL" id="MBB6181588.1"/>
    </source>
</evidence>
<evidence type="ECO:0000313" key="6">
    <source>
        <dbReference type="Proteomes" id="UP000535501"/>
    </source>
</evidence>
<comment type="caution">
    <text evidence="5">The sequence shown here is derived from an EMBL/GenBank/DDBJ whole genome shotgun (WGS) entry which is preliminary data.</text>
</comment>
<dbReference type="GO" id="GO:0016887">
    <property type="term" value="F:ATP hydrolysis activity"/>
    <property type="evidence" value="ECO:0007669"/>
    <property type="project" value="InterPro"/>
</dbReference>
<dbReference type="InterPro" id="IPR050334">
    <property type="entry name" value="Molybdenum_import_ModC"/>
</dbReference>
<dbReference type="RefSeq" id="WP_077548905.1">
    <property type="nucleotide sequence ID" value="NZ_JACHEJ010000011.1"/>
</dbReference>
<dbReference type="PROSITE" id="PS50893">
    <property type="entry name" value="ABC_TRANSPORTER_2"/>
    <property type="match status" value="1"/>
</dbReference>
<dbReference type="Gene3D" id="3.40.50.300">
    <property type="entry name" value="P-loop containing nucleotide triphosphate hydrolases"/>
    <property type="match status" value="1"/>
</dbReference>
<dbReference type="InterPro" id="IPR017871">
    <property type="entry name" value="ABC_transporter-like_CS"/>
</dbReference>
<dbReference type="InterPro" id="IPR003439">
    <property type="entry name" value="ABC_transporter-like_ATP-bd"/>
</dbReference>
<dbReference type="PROSITE" id="PS00211">
    <property type="entry name" value="ABC_TRANSPORTER_1"/>
    <property type="match status" value="1"/>
</dbReference>
<evidence type="ECO:0000256" key="3">
    <source>
        <dbReference type="ARBA" id="ARBA00022840"/>
    </source>
</evidence>
<evidence type="ECO:0000256" key="2">
    <source>
        <dbReference type="ARBA" id="ARBA00022741"/>
    </source>
</evidence>
<dbReference type="PANTHER" id="PTHR43514:SF4">
    <property type="entry name" value="ABC TRANSPORTER I FAMILY MEMBER 10"/>
    <property type="match status" value="1"/>
</dbReference>
<proteinExistence type="inferred from homology"/>
<dbReference type="InterPro" id="IPR027417">
    <property type="entry name" value="P-loop_NTPase"/>
</dbReference>
<feature type="domain" description="ABC transporter" evidence="4">
    <location>
        <begin position="10"/>
        <end position="234"/>
    </location>
</feature>
<gene>
    <name evidence="5" type="ORF">HNQ75_003576</name>
</gene>
<dbReference type="EMBL" id="JACHEJ010000011">
    <property type="protein sequence ID" value="MBB6181588.1"/>
    <property type="molecule type" value="Genomic_DNA"/>
</dbReference>
<keyword evidence="2" id="KW-0547">Nucleotide-binding</keyword>
<dbReference type="Pfam" id="PF00005">
    <property type="entry name" value="ABC_tran"/>
    <property type="match status" value="1"/>
</dbReference>
<accession>A0A7W9Z043</accession>
<organism evidence="5 6">
    <name type="scientific">Pseudorhizobium flavum</name>
    <dbReference type="NCBI Taxonomy" id="1335061"/>
    <lineage>
        <taxon>Bacteria</taxon>
        <taxon>Pseudomonadati</taxon>
        <taxon>Pseudomonadota</taxon>
        <taxon>Alphaproteobacteria</taxon>
        <taxon>Hyphomicrobiales</taxon>
        <taxon>Rhizobiaceae</taxon>
        <taxon>Rhizobium/Agrobacterium group</taxon>
        <taxon>Pseudorhizobium</taxon>
    </lineage>
</organism>
<keyword evidence="3 5" id="KW-0067">ATP-binding</keyword>
<sequence>MRAISSDLPIVLNGVSLMAGATTILDQLNLTIGRGGPTLIVGPNGSGKTSLLRLCMGLAHPARGRVSWGGRTDGGPGRRAFLFQKPVMLRRSAAANVAYGLARAGHPSGLRHSRVLELLETVGLSELALRPARRLSGGEQQRLALARALARQPEILLLDEPTASLDPAATRVVEDIIHASVQSGTKVIMTTHDLGQVRRLASDVVFLVRGRVCEHAGVADFFDRPLTPQAGAFVRGDLVLDQQDGD</sequence>
<keyword evidence="6" id="KW-1185">Reference proteome</keyword>
<evidence type="ECO:0000256" key="1">
    <source>
        <dbReference type="ARBA" id="ARBA00005417"/>
    </source>
</evidence>
<dbReference type="PANTHER" id="PTHR43514">
    <property type="entry name" value="ABC TRANSPORTER I FAMILY MEMBER 10"/>
    <property type="match status" value="1"/>
</dbReference>
<dbReference type="AlphaFoldDB" id="A0A7W9Z043"/>
<evidence type="ECO:0000259" key="4">
    <source>
        <dbReference type="PROSITE" id="PS50893"/>
    </source>
</evidence>
<dbReference type="InterPro" id="IPR003593">
    <property type="entry name" value="AAA+_ATPase"/>
</dbReference>
<dbReference type="GO" id="GO:0005524">
    <property type="term" value="F:ATP binding"/>
    <property type="evidence" value="ECO:0007669"/>
    <property type="project" value="UniProtKB-KW"/>
</dbReference>
<dbReference type="SUPFAM" id="SSF52540">
    <property type="entry name" value="P-loop containing nucleoside triphosphate hydrolases"/>
    <property type="match status" value="1"/>
</dbReference>
<name>A0A7W9Z043_9HYPH</name>
<comment type="similarity">
    <text evidence="1">Belongs to the ABC transporter superfamily.</text>
</comment>
<dbReference type="Proteomes" id="UP000535501">
    <property type="component" value="Unassembled WGS sequence"/>
</dbReference>
<dbReference type="SMART" id="SM00382">
    <property type="entry name" value="AAA"/>
    <property type="match status" value="1"/>
</dbReference>